<dbReference type="AlphaFoldDB" id="A0A3B0W1B4"/>
<dbReference type="EMBL" id="UOFC01000095">
    <property type="protein sequence ID" value="VAW46340.1"/>
    <property type="molecule type" value="Genomic_DNA"/>
</dbReference>
<sequence length="208" mass="22586">MSNLNFVRGKFARSKLTKIPLAFSALFLTLGLAGCVTVEGTNALVSAETFEREVATETLKGLGIIDRENKEVIKSPRAPLALPKNSSALPAPTSASIAKLPEDSDRVQIDASGLTEEDIKHLRNARVVDLRALSGRPLTEAESRKLIARMKAARIELSQNVARPLYLPPDEYFTVLGDVNLVCLAKNGDLVSLKDPRCPPEIRQALSN</sequence>
<reference evidence="1" key="1">
    <citation type="submission" date="2018-06" db="EMBL/GenBank/DDBJ databases">
        <authorList>
            <person name="Zhirakovskaya E."/>
        </authorList>
    </citation>
    <scope>NUCLEOTIDE SEQUENCE</scope>
</reference>
<name>A0A3B0W1B4_9ZZZZ</name>
<accession>A0A3B0W1B4</accession>
<evidence type="ECO:0000313" key="1">
    <source>
        <dbReference type="EMBL" id="VAW46340.1"/>
    </source>
</evidence>
<organism evidence="1">
    <name type="scientific">hydrothermal vent metagenome</name>
    <dbReference type="NCBI Taxonomy" id="652676"/>
    <lineage>
        <taxon>unclassified sequences</taxon>
        <taxon>metagenomes</taxon>
        <taxon>ecological metagenomes</taxon>
    </lineage>
</organism>
<proteinExistence type="predicted"/>
<gene>
    <name evidence="1" type="ORF">MNBD_GAMMA03-308</name>
</gene>
<protein>
    <submittedName>
        <fullName evidence="1">Uncharacterized protein</fullName>
    </submittedName>
</protein>